<dbReference type="GeneID" id="112274903"/>
<dbReference type="Gramene" id="Pp3c22_14280V3.2">
    <property type="protein sequence ID" value="Pp3c22_14280V3.2"/>
    <property type="gene ID" value="Pp3c22_14280"/>
</dbReference>
<reference evidence="2 3" key="2">
    <citation type="journal article" date="2018" name="Plant J.">
        <title>The Physcomitrella patens chromosome-scale assembly reveals moss genome structure and evolution.</title>
        <authorList>
            <person name="Lang D."/>
            <person name="Ullrich K.K."/>
            <person name="Murat F."/>
            <person name="Fuchs J."/>
            <person name="Jenkins J."/>
            <person name="Haas F.B."/>
            <person name="Piednoel M."/>
            <person name="Gundlach H."/>
            <person name="Van Bel M."/>
            <person name="Meyberg R."/>
            <person name="Vives C."/>
            <person name="Morata J."/>
            <person name="Symeonidi A."/>
            <person name="Hiss M."/>
            <person name="Muchero W."/>
            <person name="Kamisugi Y."/>
            <person name="Saleh O."/>
            <person name="Blanc G."/>
            <person name="Decker E.L."/>
            <person name="van Gessel N."/>
            <person name="Grimwood J."/>
            <person name="Hayes R.D."/>
            <person name="Graham S.W."/>
            <person name="Gunter L.E."/>
            <person name="McDaniel S.F."/>
            <person name="Hoernstein S.N.W."/>
            <person name="Larsson A."/>
            <person name="Li F.W."/>
            <person name="Perroud P.F."/>
            <person name="Phillips J."/>
            <person name="Ranjan P."/>
            <person name="Rokshar D.S."/>
            <person name="Rothfels C.J."/>
            <person name="Schneider L."/>
            <person name="Shu S."/>
            <person name="Stevenson D.W."/>
            <person name="Thummler F."/>
            <person name="Tillich M."/>
            <person name="Villarreal Aguilar J.C."/>
            <person name="Widiez T."/>
            <person name="Wong G.K."/>
            <person name="Wymore A."/>
            <person name="Zhang Y."/>
            <person name="Zimmer A.D."/>
            <person name="Quatrano R.S."/>
            <person name="Mayer K.F.X."/>
            <person name="Goodstein D."/>
            <person name="Casacuberta J.M."/>
            <person name="Vandepoele K."/>
            <person name="Reski R."/>
            <person name="Cuming A.C."/>
            <person name="Tuskan G.A."/>
            <person name="Maumus F."/>
            <person name="Salse J."/>
            <person name="Schmutz J."/>
            <person name="Rensing S.A."/>
        </authorList>
    </citation>
    <scope>NUCLEOTIDE SEQUENCE [LARGE SCALE GENOMIC DNA]</scope>
    <source>
        <strain evidence="2 3">cv. Gransden 2004</strain>
    </source>
</reference>
<sequence>MGTVRGMLDRISGASQMARIFMPDSRLRLAIPALPAGPAQSILRRWFAQKKPKVTPPEKAKPESEGSSDKSNKNKAKQPTPRKDAKATDSEKSKGSADSTTSKEKKEVKRSKPPPKKGK</sequence>
<dbReference type="Proteomes" id="UP000006727">
    <property type="component" value="Chromosome 22"/>
</dbReference>
<accession>A0A7I4C8U7</accession>
<name>A0A7I4C8U7_PHYPA</name>
<feature type="compositionally biased region" description="Basic and acidic residues" evidence="1">
    <location>
        <begin position="81"/>
        <end position="107"/>
    </location>
</feature>
<dbReference type="RefSeq" id="XP_073386174.1">
    <property type="nucleotide sequence ID" value="XM_073530073.1"/>
</dbReference>
<reference evidence="2" key="3">
    <citation type="submission" date="2020-12" db="UniProtKB">
        <authorList>
            <consortium name="EnsemblPlants"/>
        </authorList>
    </citation>
    <scope>IDENTIFICATION</scope>
</reference>
<feature type="compositionally biased region" description="Basic and acidic residues" evidence="1">
    <location>
        <begin position="56"/>
        <end position="72"/>
    </location>
</feature>
<feature type="region of interest" description="Disordered" evidence="1">
    <location>
        <begin position="45"/>
        <end position="119"/>
    </location>
</feature>
<gene>
    <name evidence="2" type="primary">LOC112274903</name>
</gene>
<feature type="compositionally biased region" description="Basic residues" evidence="1">
    <location>
        <begin position="108"/>
        <end position="119"/>
    </location>
</feature>
<dbReference type="EnsemblPlants" id="Pp3c22_14280V3.2">
    <property type="protein sequence ID" value="Pp3c22_14280V3.2"/>
    <property type="gene ID" value="Pp3c22_14280"/>
</dbReference>
<dbReference type="EMBL" id="ABEU02000022">
    <property type="status" value="NOT_ANNOTATED_CDS"/>
    <property type="molecule type" value="Genomic_DNA"/>
</dbReference>
<keyword evidence="3" id="KW-1185">Reference proteome</keyword>
<evidence type="ECO:0000313" key="3">
    <source>
        <dbReference type="Proteomes" id="UP000006727"/>
    </source>
</evidence>
<protein>
    <submittedName>
        <fullName evidence="2">Uncharacterized protein</fullName>
    </submittedName>
</protein>
<evidence type="ECO:0000313" key="2">
    <source>
        <dbReference type="EnsemblPlants" id="Pp3c22_14280V3.4"/>
    </source>
</evidence>
<organism evidence="2 3">
    <name type="scientific">Physcomitrium patens</name>
    <name type="common">Spreading-leaved earth moss</name>
    <name type="synonym">Physcomitrella patens</name>
    <dbReference type="NCBI Taxonomy" id="3218"/>
    <lineage>
        <taxon>Eukaryota</taxon>
        <taxon>Viridiplantae</taxon>
        <taxon>Streptophyta</taxon>
        <taxon>Embryophyta</taxon>
        <taxon>Bryophyta</taxon>
        <taxon>Bryophytina</taxon>
        <taxon>Bryopsida</taxon>
        <taxon>Funariidae</taxon>
        <taxon>Funariales</taxon>
        <taxon>Funariaceae</taxon>
        <taxon>Physcomitrium</taxon>
    </lineage>
</organism>
<dbReference type="Gramene" id="Pp3c22_14280V3.4">
    <property type="protein sequence ID" value="Pp3c22_14280V3.4"/>
    <property type="gene ID" value="Pp3c22_14280"/>
</dbReference>
<evidence type="ECO:0000256" key="1">
    <source>
        <dbReference type="SAM" id="MobiDB-lite"/>
    </source>
</evidence>
<proteinExistence type="predicted"/>
<dbReference type="AlphaFoldDB" id="A0A7I4C8U7"/>
<dbReference type="EnsemblPlants" id="Pp3c22_14280V3.4">
    <property type="protein sequence ID" value="Pp3c22_14280V3.4"/>
    <property type="gene ID" value="Pp3c22_14280"/>
</dbReference>
<reference evidence="2 3" key="1">
    <citation type="journal article" date="2008" name="Science">
        <title>The Physcomitrella genome reveals evolutionary insights into the conquest of land by plants.</title>
        <authorList>
            <person name="Rensing S."/>
            <person name="Lang D."/>
            <person name="Zimmer A."/>
            <person name="Terry A."/>
            <person name="Salamov A."/>
            <person name="Shapiro H."/>
            <person name="Nishiyama T."/>
            <person name="Perroud P.-F."/>
            <person name="Lindquist E."/>
            <person name="Kamisugi Y."/>
            <person name="Tanahashi T."/>
            <person name="Sakakibara K."/>
            <person name="Fujita T."/>
            <person name="Oishi K."/>
            <person name="Shin-I T."/>
            <person name="Kuroki Y."/>
            <person name="Toyoda A."/>
            <person name="Suzuki Y."/>
            <person name="Hashimoto A."/>
            <person name="Yamaguchi K."/>
            <person name="Sugano A."/>
            <person name="Kohara Y."/>
            <person name="Fujiyama A."/>
            <person name="Anterola A."/>
            <person name="Aoki S."/>
            <person name="Ashton N."/>
            <person name="Barbazuk W.B."/>
            <person name="Barker E."/>
            <person name="Bennetzen J."/>
            <person name="Bezanilla M."/>
            <person name="Blankenship R."/>
            <person name="Cho S.H."/>
            <person name="Dutcher S."/>
            <person name="Estelle M."/>
            <person name="Fawcett J.A."/>
            <person name="Gundlach H."/>
            <person name="Hanada K."/>
            <person name="Heyl A."/>
            <person name="Hicks K.A."/>
            <person name="Hugh J."/>
            <person name="Lohr M."/>
            <person name="Mayer K."/>
            <person name="Melkozernov A."/>
            <person name="Murata T."/>
            <person name="Nelson D."/>
            <person name="Pils B."/>
            <person name="Prigge M."/>
            <person name="Reiss B."/>
            <person name="Renner T."/>
            <person name="Rombauts S."/>
            <person name="Rushton P."/>
            <person name="Sanderfoot A."/>
            <person name="Schween G."/>
            <person name="Shiu S.-H."/>
            <person name="Stueber K."/>
            <person name="Theodoulou F.L."/>
            <person name="Tu H."/>
            <person name="Van de Peer Y."/>
            <person name="Verrier P.J."/>
            <person name="Waters E."/>
            <person name="Wood A."/>
            <person name="Yang L."/>
            <person name="Cove D."/>
            <person name="Cuming A."/>
            <person name="Hasebe M."/>
            <person name="Lucas S."/>
            <person name="Mishler D.B."/>
            <person name="Reski R."/>
            <person name="Grigoriev I."/>
            <person name="Quatrano R.S."/>
            <person name="Boore J.L."/>
        </authorList>
    </citation>
    <scope>NUCLEOTIDE SEQUENCE [LARGE SCALE GENOMIC DNA]</scope>
    <source>
        <strain evidence="2 3">cv. Gransden 2004</strain>
    </source>
</reference>